<dbReference type="EMBL" id="CCYD01002864">
    <property type="protein sequence ID" value="CEG47777.1"/>
    <property type="molecule type" value="Genomic_DNA"/>
</dbReference>
<accession>A0A0P1B1G3</accession>
<dbReference type="RefSeq" id="XP_024584146.1">
    <property type="nucleotide sequence ID" value="XM_024718782.1"/>
</dbReference>
<keyword evidence="2" id="KW-1185">Reference proteome</keyword>
<reference evidence="2" key="1">
    <citation type="submission" date="2014-09" db="EMBL/GenBank/DDBJ databases">
        <authorList>
            <person name="Sharma Rahul"/>
            <person name="Thines Marco"/>
        </authorList>
    </citation>
    <scope>NUCLEOTIDE SEQUENCE [LARGE SCALE GENOMIC DNA]</scope>
</reference>
<dbReference type="GeneID" id="36400168"/>
<name>A0A0P1B1G3_PLAHL</name>
<organism evidence="1 2">
    <name type="scientific">Plasmopara halstedii</name>
    <name type="common">Downy mildew of sunflower</name>
    <dbReference type="NCBI Taxonomy" id="4781"/>
    <lineage>
        <taxon>Eukaryota</taxon>
        <taxon>Sar</taxon>
        <taxon>Stramenopiles</taxon>
        <taxon>Oomycota</taxon>
        <taxon>Peronosporomycetes</taxon>
        <taxon>Peronosporales</taxon>
        <taxon>Peronosporaceae</taxon>
        <taxon>Plasmopara</taxon>
    </lineage>
</organism>
<sequence>MVGYPPAAAQITGSKCGHTKMLKDVSWHINKPIYAGNDDQWIGRMVDSQGLPPPASSSTSIFGPQAMGQFLHSFRLLVSLWGFATSHYGLRHGNSQVVANVAPTSFPNPVTEPFFKELNVGNPVSDYHLATEFSVVEQSTSMRDAAMRLDELVASSDANAIAKMGHQMVKAMESLWSEVRHVELKNFRVLWHKVIRFWDSMTLLSSFTISVTGLRSTSFVQSVRKKNH</sequence>
<dbReference type="AlphaFoldDB" id="A0A0P1B1G3"/>
<protein>
    <submittedName>
        <fullName evidence="1">Uncharacterized protein</fullName>
    </submittedName>
</protein>
<proteinExistence type="predicted"/>
<evidence type="ECO:0000313" key="2">
    <source>
        <dbReference type="Proteomes" id="UP000054928"/>
    </source>
</evidence>
<dbReference type="Proteomes" id="UP000054928">
    <property type="component" value="Unassembled WGS sequence"/>
</dbReference>
<evidence type="ECO:0000313" key="1">
    <source>
        <dbReference type="EMBL" id="CEG47777.1"/>
    </source>
</evidence>